<evidence type="ECO:0000256" key="1">
    <source>
        <dbReference type="SAM" id="SignalP"/>
    </source>
</evidence>
<accession>A0A0E3VVR2</accession>
<reference evidence="2 3" key="1">
    <citation type="submission" date="2014-11" db="EMBL/GenBank/DDBJ databases">
        <title>Symbiosis island explosion on the genome of extra-slow-growing strains of soybean bradyrhizobia with massive insertion sequences.</title>
        <authorList>
            <person name="Iida T."/>
            <person name="Minamisawa K."/>
        </authorList>
    </citation>
    <scope>NUCLEOTIDE SEQUENCE [LARGE SCALE GENOMIC DNA]</scope>
    <source>
        <strain evidence="2 3">NK6</strain>
    </source>
</reference>
<feature type="chain" id="PRO_5002414154" evidence="1">
    <location>
        <begin position="18"/>
        <end position="35"/>
    </location>
</feature>
<dbReference type="EMBL" id="AP014685">
    <property type="protein sequence ID" value="BAR59605.1"/>
    <property type="molecule type" value="Genomic_DNA"/>
</dbReference>
<organism evidence="2 3">
    <name type="scientific">Bradyrhizobium diazoefficiens</name>
    <dbReference type="NCBI Taxonomy" id="1355477"/>
    <lineage>
        <taxon>Bacteria</taxon>
        <taxon>Pseudomonadati</taxon>
        <taxon>Pseudomonadota</taxon>
        <taxon>Alphaproteobacteria</taxon>
        <taxon>Hyphomicrobiales</taxon>
        <taxon>Nitrobacteraceae</taxon>
        <taxon>Bradyrhizobium</taxon>
    </lineage>
</organism>
<evidence type="ECO:0000313" key="3">
    <source>
        <dbReference type="Proteomes" id="UP000063308"/>
    </source>
</evidence>
<proteinExistence type="predicted"/>
<protein>
    <submittedName>
        <fullName evidence="2">Uncharacterized protein</fullName>
    </submittedName>
</protein>
<sequence>MSCGGAILASIFLPRFAASNFAAPAVQPRTGDYVA</sequence>
<dbReference type="Proteomes" id="UP000063308">
    <property type="component" value="Chromosome"/>
</dbReference>
<feature type="signal peptide" evidence="1">
    <location>
        <begin position="1"/>
        <end position="17"/>
    </location>
</feature>
<name>A0A0E3VVR2_9BRAD</name>
<keyword evidence="1" id="KW-0732">Signal</keyword>
<gene>
    <name evidence="2" type="ORF">NK6_6453</name>
</gene>
<dbReference type="AlphaFoldDB" id="A0A0E3VVR2"/>
<evidence type="ECO:0000313" key="2">
    <source>
        <dbReference type="EMBL" id="BAR59605.1"/>
    </source>
</evidence>